<dbReference type="Proteomes" id="UP001159363">
    <property type="component" value="Chromosome 4"/>
</dbReference>
<dbReference type="EMBL" id="JARBHB010000005">
    <property type="protein sequence ID" value="KAJ8883235.1"/>
    <property type="molecule type" value="Genomic_DNA"/>
</dbReference>
<protein>
    <submittedName>
        <fullName evidence="1">Uncharacterized protein</fullName>
    </submittedName>
</protein>
<organism evidence="1 2">
    <name type="scientific">Dryococelus australis</name>
    <dbReference type="NCBI Taxonomy" id="614101"/>
    <lineage>
        <taxon>Eukaryota</taxon>
        <taxon>Metazoa</taxon>
        <taxon>Ecdysozoa</taxon>
        <taxon>Arthropoda</taxon>
        <taxon>Hexapoda</taxon>
        <taxon>Insecta</taxon>
        <taxon>Pterygota</taxon>
        <taxon>Neoptera</taxon>
        <taxon>Polyneoptera</taxon>
        <taxon>Phasmatodea</taxon>
        <taxon>Verophasmatodea</taxon>
        <taxon>Anareolatae</taxon>
        <taxon>Phasmatidae</taxon>
        <taxon>Eurycanthinae</taxon>
        <taxon>Dryococelus</taxon>
    </lineage>
</organism>
<reference evidence="1 2" key="1">
    <citation type="submission" date="2023-02" db="EMBL/GenBank/DDBJ databases">
        <title>LHISI_Scaffold_Assembly.</title>
        <authorList>
            <person name="Stuart O.P."/>
            <person name="Cleave R."/>
            <person name="Magrath M.J.L."/>
            <person name="Mikheyev A.S."/>
        </authorList>
    </citation>
    <scope>NUCLEOTIDE SEQUENCE [LARGE SCALE GENOMIC DNA]</scope>
    <source>
        <strain evidence="1">Daus_M_001</strain>
        <tissue evidence="1">Leg muscle</tissue>
    </source>
</reference>
<proteinExistence type="predicted"/>
<accession>A0ABQ9HG41</accession>
<name>A0ABQ9HG41_9NEOP</name>
<comment type="caution">
    <text evidence="1">The sequence shown here is derived from an EMBL/GenBank/DDBJ whole genome shotgun (WGS) entry which is preliminary data.</text>
</comment>
<gene>
    <name evidence="1" type="ORF">PR048_015075</name>
</gene>
<evidence type="ECO:0000313" key="1">
    <source>
        <dbReference type="EMBL" id="KAJ8883235.1"/>
    </source>
</evidence>
<keyword evidence="2" id="KW-1185">Reference proteome</keyword>
<sequence>MPVTMTVLATVVSSTGQVRDGRLRVPNTAQFEDNFLKRVGVHVINRGRQVFGEYHHLFPQLKRYKMRIGSYTRMEIDTFNYMLDNIEESLTKIGEIGTSNQFCQKNALEFVFGHRFVIQDTGFQLPHGFYNCSVDSERSSSGNLGHVATSSHASAN</sequence>
<evidence type="ECO:0000313" key="2">
    <source>
        <dbReference type="Proteomes" id="UP001159363"/>
    </source>
</evidence>